<sequence length="286" mass="32661">MNNLAVQQIMIGSVCKDEKTTLSTLKRIKQVGYDGIELNLFMIENTPFIVRMLTKMAGMPVGKGANICWPDMLKESGLKATSLHADLGSLENRIEEVITKARELDTDKIVITGMYRFDYSNYDNVKDLVKRLDKVGARLRESNLQLLYHNHNVEFLKIDNKYTAYEMILNDTNPDLVKIEFDSYWPAEAGVDVVPLMEQLGERLVLYHINDRGTRLKKAPITPILKSDSIELGYGNMPLKRILGLDCIKNVDAIILESHRNWVNNNPIESLEKSIAFLQENYSNEH</sequence>
<dbReference type="InterPro" id="IPR050312">
    <property type="entry name" value="IolE/XylAMocC-like"/>
</dbReference>
<dbReference type="GO" id="GO:0016853">
    <property type="term" value="F:isomerase activity"/>
    <property type="evidence" value="ECO:0007669"/>
    <property type="project" value="UniProtKB-KW"/>
</dbReference>
<dbReference type="PANTHER" id="PTHR12110:SF41">
    <property type="entry name" value="INOSOSE DEHYDRATASE"/>
    <property type="match status" value="1"/>
</dbReference>
<dbReference type="SUPFAM" id="SSF51658">
    <property type="entry name" value="Xylose isomerase-like"/>
    <property type="match status" value="1"/>
</dbReference>
<comment type="caution">
    <text evidence="2">The sequence shown here is derived from an EMBL/GenBank/DDBJ whole genome shotgun (WGS) entry which is preliminary data.</text>
</comment>
<evidence type="ECO:0000313" key="3">
    <source>
        <dbReference type="Proteomes" id="UP000766246"/>
    </source>
</evidence>
<reference evidence="2" key="1">
    <citation type="submission" date="2019-04" db="EMBL/GenBank/DDBJ databases">
        <title>Evolution of Biomass-Degrading Anaerobic Consortia Revealed by Metagenomics.</title>
        <authorList>
            <person name="Peng X."/>
        </authorList>
    </citation>
    <scope>NUCLEOTIDE SEQUENCE</scope>
    <source>
        <strain evidence="2">SIG311</strain>
    </source>
</reference>
<dbReference type="PANTHER" id="PTHR12110">
    <property type="entry name" value="HYDROXYPYRUVATE ISOMERASE"/>
    <property type="match status" value="1"/>
</dbReference>
<dbReference type="Gene3D" id="3.20.20.150">
    <property type="entry name" value="Divalent-metal-dependent TIM barrel enzymes"/>
    <property type="match status" value="1"/>
</dbReference>
<organism evidence="2 3">
    <name type="scientific">Pseudobutyrivibrio ruminis</name>
    <dbReference type="NCBI Taxonomy" id="46206"/>
    <lineage>
        <taxon>Bacteria</taxon>
        <taxon>Bacillati</taxon>
        <taxon>Bacillota</taxon>
        <taxon>Clostridia</taxon>
        <taxon>Lachnospirales</taxon>
        <taxon>Lachnospiraceae</taxon>
        <taxon>Pseudobutyrivibrio</taxon>
    </lineage>
</organism>
<keyword evidence="2" id="KW-0413">Isomerase</keyword>
<dbReference type="AlphaFoldDB" id="A0A927U788"/>
<feature type="domain" description="Xylose isomerase-like TIM barrel" evidence="1">
    <location>
        <begin position="27"/>
        <end position="279"/>
    </location>
</feature>
<dbReference type="InterPro" id="IPR036237">
    <property type="entry name" value="Xyl_isomerase-like_sf"/>
</dbReference>
<evidence type="ECO:0000259" key="1">
    <source>
        <dbReference type="Pfam" id="PF01261"/>
    </source>
</evidence>
<dbReference type="Proteomes" id="UP000766246">
    <property type="component" value="Unassembled WGS sequence"/>
</dbReference>
<accession>A0A927U788</accession>
<name>A0A927U788_9FIRM</name>
<protein>
    <submittedName>
        <fullName evidence="2">Sugar phosphate isomerase/epimerase</fullName>
    </submittedName>
</protein>
<gene>
    <name evidence="2" type="ORF">E7272_07195</name>
</gene>
<dbReference type="InterPro" id="IPR013022">
    <property type="entry name" value="Xyl_isomerase-like_TIM-brl"/>
</dbReference>
<dbReference type="Pfam" id="PF01261">
    <property type="entry name" value="AP_endonuc_2"/>
    <property type="match status" value="1"/>
</dbReference>
<dbReference type="EMBL" id="SVER01000016">
    <property type="protein sequence ID" value="MBE5919616.1"/>
    <property type="molecule type" value="Genomic_DNA"/>
</dbReference>
<proteinExistence type="predicted"/>
<evidence type="ECO:0000313" key="2">
    <source>
        <dbReference type="EMBL" id="MBE5919616.1"/>
    </source>
</evidence>